<dbReference type="Pfam" id="PF02321">
    <property type="entry name" value="OEP"/>
    <property type="match status" value="2"/>
</dbReference>
<proteinExistence type="inferred from homology"/>
<gene>
    <name evidence="4" type="ORF">OIK44_24455</name>
</gene>
<evidence type="ECO:0000256" key="3">
    <source>
        <dbReference type="SAM" id="SignalP"/>
    </source>
</evidence>
<dbReference type="InterPro" id="IPR010131">
    <property type="entry name" value="MdtP/NodT-like"/>
</dbReference>
<dbReference type="Gene3D" id="1.20.1600.10">
    <property type="entry name" value="Outer membrane efflux proteins (OEP)"/>
    <property type="match status" value="1"/>
</dbReference>
<feature type="coiled-coil region" evidence="2">
    <location>
        <begin position="302"/>
        <end position="347"/>
    </location>
</feature>
<dbReference type="RefSeq" id="WP_273674713.1">
    <property type="nucleotide sequence ID" value="NZ_JAQQXR010000017.1"/>
</dbReference>
<dbReference type="Proteomes" id="UP001221208">
    <property type="component" value="Unassembled WGS sequence"/>
</dbReference>
<reference evidence="4 5" key="1">
    <citation type="submission" date="2022-10" db="EMBL/GenBank/DDBJ databases">
        <title>Janthinobacterium sp. hw3 Genome sequencing.</title>
        <authorList>
            <person name="Park S."/>
        </authorList>
    </citation>
    <scope>NUCLEOTIDE SEQUENCE [LARGE SCALE GENOMIC DNA]</scope>
    <source>
        <strain evidence="5">hw3</strain>
    </source>
</reference>
<evidence type="ECO:0000313" key="5">
    <source>
        <dbReference type="Proteomes" id="UP001221208"/>
    </source>
</evidence>
<comment type="caution">
    <text evidence="4">The sequence shown here is derived from an EMBL/GenBank/DDBJ whole genome shotgun (WGS) entry which is preliminary data.</text>
</comment>
<comment type="similarity">
    <text evidence="1">Belongs to the outer membrane factor (OMF) (TC 1.B.17) family.</text>
</comment>
<dbReference type="SUPFAM" id="SSF56954">
    <property type="entry name" value="Outer membrane efflux proteins (OEP)"/>
    <property type="match status" value="1"/>
</dbReference>
<sequence>MYRFLLPLSVAVCAMPAAARDSSTQEPAATLTLPAALALAMRANPELSAARHEAAALDGAALQAAATPNPELQTLFEDSRRATRTSTVQLNQTLELGGKRAARMAVARHGQDGAAIDLAAQQAATRAAVAGAFFDVLAAQQRSDLADSAAALARKASEVAARRVVAGKASPVEETRARVAEAAARLDVGLAGGALAGARQRLAALWGNPAPRFTLADGRLDLLPQVPAAAELARRLAGAPAVLKAHSALAQRRAMADLESRRRMPDLTVSVGVKRAEEQGRNQAILGLSMPLPLFDNNRGNLLEALRRSDKARDELAAAELRTGTELAGASQRLQDARQEAAALRDEIVPGALSAYAAAAKGFEFGKFAFLDVLDAQRTLLQANTQYLRALSDAHKAAAEIDRILGAAAPATE</sequence>
<protein>
    <submittedName>
        <fullName evidence="4">TolC family protein</fullName>
    </submittedName>
</protein>
<keyword evidence="5" id="KW-1185">Reference proteome</keyword>
<evidence type="ECO:0000256" key="2">
    <source>
        <dbReference type="SAM" id="Coils"/>
    </source>
</evidence>
<dbReference type="PANTHER" id="PTHR30203:SF24">
    <property type="entry name" value="BLR4935 PROTEIN"/>
    <property type="match status" value="1"/>
</dbReference>
<keyword evidence="3" id="KW-0732">Signal</keyword>
<dbReference type="PANTHER" id="PTHR30203">
    <property type="entry name" value="OUTER MEMBRANE CATION EFFLUX PROTEIN"/>
    <property type="match status" value="1"/>
</dbReference>
<organism evidence="4 5">
    <name type="scientific">Janthinobacterium fluminis</name>
    <dbReference type="NCBI Taxonomy" id="2987524"/>
    <lineage>
        <taxon>Bacteria</taxon>
        <taxon>Pseudomonadati</taxon>
        <taxon>Pseudomonadota</taxon>
        <taxon>Betaproteobacteria</taxon>
        <taxon>Burkholderiales</taxon>
        <taxon>Oxalobacteraceae</taxon>
        <taxon>Janthinobacterium</taxon>
    </lineage>
</organism>
<keyword evidence="2" id="KW-0175">Coiled coil</keyword>
<dbReference type="InterPro" id="IPR003423">
    <property type="entry name" value="OMP_efflux"/>
</dbReference>
<feature type="signal peptide" evidence="3">
    <location>
        <begin position="1"/>
        <end position="19"/>
    </location>
</feature>
<name>A0ABT5K6V4_9BURK</name>
<evidence type="ECO:0000313" key="4">
    <source>
        <dbReference type="EMBL" id="MDC8760741.1"/>
    </source>
</evidence>
<evidence type="ECO:0000256" key="1">
    <source>
        <dbReference type="ARBA" id="ARBA00007613"/>
    </source>
</evidence>
<feature type="chain" id="PRO_5046075914" evidence="3">
    <location>
        <begin position="20"/>
        <end position="413"/>
    </location>
</feature>
<dbReference type="EMBL" id="JAQQXR010000017">
    <property type="protein sequence ID" value="MDC8760741.1"/>
    <property type="molecule type" value="Genomic_DNA"/>
</dbReference>
<accession>A0ABT5K6V4</accession>